<evidence type="ECO:0000256" key="2">
    <source>
        <dbReference type="ARBA" id="ARBA00023242"/>
    </source>
</evidence>
<dbReference type="Pfam" id="PF11951">
    <property type="entry name" value="Fungal_trans_2"/>
    <property type="match status" value="1"/>
</dbReference>
<comment type="subcellular location">
    <subcellularLocation>
        <location evidence="1">Nucleus</location>
    </subcellularLocation>
</comment>
<organism evidence="4 5">
    <name type="scientific">Phaeomoniella chlamydospora</name>
    <name type="common">Phaeoacremonium chlamydosporum</name>
    <dbReference type="NCBI Taxonomy" id="158046"/>
    <lineage>
        <taxon>Eukaryota</taxon>
        <taxon>Fungi</taxon>
        <taxon>Dikarya</taxon>
        <taxon>Ascomycota</taxon>
        <taxon>Pezizomycotina</taxon>
        <taxon>Eurotiomycetes</taxon>
        <taxon>Chaetothyriomycetidae</taxon>
        <taxon>Phaeomoniellales</taxon>
        <taxon>Phaeomoniellaceae</taxon>
        <taxon>Phaeomoniella</taxon>
    </lineage>
</organism>
<comment type="caution">
    <text evidence="4">The sequence shown here is derived from an EMBL/GenBank/DDBJ whole genome shotgun (WGS) entry which is preliminary data.</text>
</comment>
<protein>
    <submittedName>
        <fullName evidence="4">Putative c6 finger domain</fullName>
    </submittedName>
</protein>
<dbReference type="GO" id="GO:0005634">
    <property type="term" value="C:nucleus"/>
    <property type="evidence" value="ECO:0007669"/>
    <property type="project" value="UniProtKB-SubCell"/>
</dbReference>
<gene>
    <name evidence="4" type="ORF">UCRPC4_g00788</name>
</gene>
<evidence type="ECO:0000256" key="1">
    <source>
        <dbReference type="ARBA" id="ARBA00004123"/>
    </source>
</evidence>
<feature type="compositionally biased region" description="Polar residues" evidence="3">
    <location>
        <begin position="77"/>
        <end position="97"/>
    </location>
</feature>
<proteinExistence type="predicted"/>
<evidence type="ECO:0000256" key="3">
    <source>
        <dbReference type="SAM" id="MobiDB-lite"/>
    </source>
</evidence>
<name>A0A0G2F0S0_PHACM</name>
<sequence>MEAYVDPLTTGQSVSTFPYPTGISSNDLTFNELFNYASFMWDDTQSSTISPGQWNQFDPVPMNNDYFSPGISRAGNMAQQQPQGTPDTGSSAKDAMPTSSSFDYSLGAIPDDNQLSDYFKRSDAPPILAPVETQFRWVAMRKLFASMSSSMVKYAVMAFSALQLEQKTDIRTNNYVFYYDKSRRALSDFIMDAGSNTQRIANELQHILAVLFLLSYIDLVTDRATFAHANLREAYNIFRCLDLRTLDAPGKIPALSPTAGFSLSFSPKMYPEKRLISWIRLLDARAVSAGGEGLFLSEEDDTVIGLDLSPSQNPLGVEEDDVEDALYDTLSKPAYQFFHKVQSFMGRTSKIDQWHRHRGTVEDETEVMAIAAVIRKDIQALYQQRPILMDHAVAGRLQTPYLSENLAASMTRSLRTYLANYHASFIHLHRVAYKSLPRTAEVVNATIIIRQMAKLITDAQGPEESLPVNMLWPLLMWGCEEDDQDERQWILYAIRKMQNSATNAKITADVLQEVQKQQDETKQRVDVRTIMHETFNSCFAIV</sequence>
<evidence type="ECO:0000313" key="4">
    <source>
        <dbReference type="EMBL" id="KKY27944.1"/>
    </source>
</evidence>
<accession>A0A0G2F0S0</accession>
<reference evidence="4 5" key="2">
    <citation type="submission" date="2015-05" db="EMBL/GenBank/DDBJ databases">
        <authorList>
            <person name="Morales-Cruz A."/>
            <person name="Amrine K.C."/>
            <person name="Cantu D."/>
        </authorList>
    </citation>
    <scope>NUCLEOTIDE SEQUENCE [LARGE SCALE GENOMIC DNA]</scope>
    <source>
        <strain evidence="4">UCRPC4</strain>
    </source>
</reference>
<dbReference type="GO" id="GO:0003700">
    <property type="term" value="F:DNA-binding transcription factor activity"/>
    <property type="evidence" value="ECO:0007669"/>
    <property type="project" value="TreeGrafter"/>
</dbReference>
<reference evidence="4 5" key="1">
    <citation type="submission" date="2015-05" db="EMBL/GenBank/DDBJ databases">
        <title>Distinctive expansion of gene families associated with plant cell wall degradation and secondary metabolism in the genomes of grapevine trunk pathogens.</title>
        <authorList>
            <person name="Lawrence D.P."/>
            <person name="Travadon R."/>
            <person name="Rolshausen P.E."/>
            <person name="Baumgartner K."/>
        </authorList>
    </citation>
    <scope>NUCLEOTIDE SEQUENCE [LARGE SCALE GENOMIC DNA]</scope>
    <source>
        <strain evidence="4">UCRPC4</strain>
    </source>
</reference>
<dbReference type="PANTHER" id="PTHR37534:SF49">
    <property type="entry name" value="LYSINE BIOSYNTHESIS REGULATORY PROTEIN LYS14"/>
    <property type="match status" value="1"/>
</dbReference>
<dbReference type="InterPro" id="IPR021858">
    <property type="entry name" value="Fun_TF"/>
</dbReference>
<dbReference type="GO" id="GO:0045944">
    <property type="term" value="P:positive regulation of transcription by RNA polymerase II"/>
    <property type="evidence" value="ECO:0007669"/>
    <property type="project" value="TreeGrafter"/>
</dbReference>
<evidence type="ECO:0000313" key="5">
    <source>
        <dbReference type="Proteomes" id="UP000053317"/>
    </source>
</evidence>
<dbReference type="EMBL" id="LCWF01000019">
    <property type="protein sequence ID" value="KKY27944.1"/>
    <property type="molecule type" value="Genomic_DNA"/>
</dbReference>
<keyword evidence="2" id="KW-0539">Nucleus</keyword>
<dbReference type="AlphaFoldDB" id="A0A0G2F0S0"/>
<dbReference type="GO" id="GO:0000976">
    <property type="term" value="F:transcription cis-regulatory region binding"/>
    <property type="evidence" value="ECO:0007669"/>
    <property type="project" value="TreeGrafter"/>
</dbReference>
<feature type="region of interest" description="Disordered" evidence="3">
    <location>
        <begin position="72"/>
        <end position="97"/>
    </location>
</feature>
<dbReference type="OrthoDB" id="648861at2759"/>
<dbReference type="Proteomes" id="UP000053317">
    <property type="component" value="Unassembled WGS sequence"/>
</dbReference>
<keyword evidence="5" id="KW-1185">Reference proteome</keyword>
<dbReference type="PANTHER" id="PTHR37534">
    <property type="entry name" value="TRANSCRIPTIONAL ACTIVATOR PROTEIN UGA3"/>
    <property type="match status" value="1"/>
</dbReference>